<dbReference type="Pfam" id="PF12937">
    <property type="entry name" value="F-box-like"/>
    <property type="match status" value="1"/>
</dbReference>
<dbReference type="Proteomes" id="UP000189911">
    <property type="component" value="Chromosome E"/>
</dbReference>
<name>A0A1G4JT00_9SACH</name>
<protein>
    <submittedName>
        <fullName evidence="3">LANO_0E04962g1_1</fullName>
    </submittedName>
</protein>
<dbReference type="PROSITE" id="PS50181">
    <property type="entry name" value="FBOX"/>
    <property type="match status" value="1"/>
</dbReference>
<dbReference type="AlphaFoldDB" id="A0A1G4JT00"/>
<organism evidence="3 4">
    <name type="scientific">Lachancea nothofagi CBS 11611</name>
    <dbReference type="NCBI Taxonomy" id="1266666"/>
    <lineage>
        <taxon>Eukaryota</taxon>
        <taxon>Fungi</taxon>
        <taxon>Dikarya</taxon>
        <taxon>Ascomycota</taxon>
        <taxon>Saccharomycotina</taxon>
        <taxon>Saccharomycetes</taxon>
        <taxon>Saccharomycetales</taxon>
        <taxon>Saccharomycetaceae</taxon>
        <taxon>Lachancea</taxon>
    </lineage>
</organism>
<feature type="domain" description="F-box" evidence="2">
    <location>
        <begin position="39"/>
        <end position="85"/>
    </location>
</feature>
<dbReference type="SMART" id="SM00256">
    <property type="entry name" value="FBOX"/>
    <property type="match status" value="1"/>
</dbReference>
<dbReference type="OrthoDB" id="4032719at2759"/>
<reference evidence="4" key="1">
    <citation type="submission" date="2016-03" db="EMBL/GenBank/DDBJ databases">
        <authorList>
            <person name="Devillers Hugo."/>
        </authorList>
    </citation>
    <scope>NUCLEOTIDE SEQUENCE [LARGE SCALE GENOMIC DNA]</scope>
</reference>
<feature type="region of interest" description="Disordered" evidence="1">
    <location>
        <begin position="170"/>
        <end position="196"/>
    </location>
</feature>
<accession>A0A1G4JT00</accession>
<dbReference type="InterPro" id="IPR001810">
    <property type="entry name" value="F-box_dom"/>
</dbReference>
<evidence type="ECO:0000256" key="1">
    <source>
        <dbReference type="SAM" id="MobiDB-lite"/>
    </source>
</evidence>
<dbReference type="Gene3D" id="1.20.1280.50">
    <property type="match status" value="1"/>
</dbReference>
<feature type="compositionally biased region" description="Basic and acidic residues" evidence="1">
    <location>
        <begin position="187"/>
        <end position="196"/>
    </location>
</feature>
<sequence>MRRLQLFGRGRDEGYTSIDSNLQKPKIRSFHDKKALDDNSQLLSLPSKVLDQILELLDIPTLLSLCLVNSRFYDIISNKFLYQNVVLKDKLALLKFAALIHCESHTTEALTKSRAGVSSQNLRFLVRSVEFMNPIYQDSILKYGKYCGKDQVSTIGGSYRLATDDVRQGMQSMAREKSPELSSRSPSMERGRSLDNKHLRGTQISSSLGRQTQSPLRAFFDISSTSRSKMMAKYESHTYIELMLDIIDFCPNLTHIILSDIQQGFKIPLWYSILNDKSRDFYNRIIKGQQSLNRADMMSFELSAEWLSSYAEKYHSLPRFKKLELRAAKDKLPVRLRSNMLSCFGIFEELILQNMAIDAESLDTPLEYMPLYMKVSEGGFLDLHLPVTSLSLDTCEIVPGNGLMKLMCSYFNRVKTLKLLNIGSKYDLILTNCFPSLRHLIIDCNSKCFNNERIVNSAYYHDETPQDYPDDVSVGDTLVDSPTVQELVVPPATAPIILAMNGGYIKRANDSNGKKPGMILDAQEQYFKTMRIPPFHYFFHYFKSLWDRLPTKNIKISIVNIPFTNVYPLQPDIFWRQIELYTDDDLQTLCGIPHAEELDENEHYWDPAVSQCFKDVMLDTDAEPNYSDHQLWNSYQNSRIFRDIPNVNLWLFLKSLSKFKSVEIQMLRKWLLCTPRSRYDWEILLKPILNGRIPVTVRDNDGFILYKYGSG</sequence>
<proteinExistence type="predicted"/>
<evidence type="ECO:0000313" key="4">
    <source>
        <dbReference type="Proteomes" id="UP000189911"/>
    </source>
</evidence>
<dbReference type="EMBL" id="LT598451">
    <property type="protein sequence ID" value="SCU93848.1"/>
    <property type="molecule type" value="Genomic_DNA"/>
</dbReference>
<dbReference type="SUPFAM" id="SSF81383">
    <property type="entry name" value="F-box domain"/>
    <property type="match status" value="1"/>
</dbReference>
<gene>
    <name evidence="3" type="ORF">LANO_0E04962G</name>
</gene>
<evidence type="ECO:0000259" key="2">
    <source>
        <dbReference type="PROSITE" id="PS50181"/>
    </source>
</evidence>
<keyword evidence="4" id="KW-1185">Reference proteome</keyword>
<evidence type="ECO:0000313" key="3">
    <source>
        <dbReference type="EMBL" id="SCU93848.1"/>
    </source>
</evidence>
<dbReference type="InterPro" id="IPR036047">
    <property type="entry name" value="F-box-like_dom_sf"/>
</dbReference>